<comment type="caution">
    <text evidence="10">The sequence shown here is derived from an EMBL/GenBank/DDBJ whole genome shotgun (WGS) entry which is preliminary data.</text>
</comment>
<dbReference type="GO" id="GO:0005385">
    <property type="term" value="F:zinc ion transmembrane transporter activity"/>
    <property type="evidence" value="ECO:0007669"/>
    <property type="project" value="TreeGrafter"/>
</dbReference>
<evidence type="ECO:0000256" key="2">
    <source>
        <dbReference type="ARBA" id="ARBA00008873"/>
    </source>
</evidence>
<evidence type="ECO:0000259" key="9">
    <source>
        <dbReference type="Pfam" id="PF01545"/>
    </source>
</evidence>
<dbReference type="OrthoDB" id="9944568at2759"/>
<dbReference type="EMBL" id="MCFE01000663">
    <property type="protein sequence ID" value="ORX82666.1"/>
    <property type="molecule type" value="Genomic_DNA"/>
</dbReference>
<name>A0A1Y1XB51_9FUNG</name>
<evidence type="ECO:0000256" key="4">
    <source>
        <dbReference type="ARBA" id="ARBA00022833"/>
    </source>
</evidence>
<dbReference type="InterPro" id="IPR027469">
    <property type="entry name" value="Cation_efflux_TMD_sf"/>
</dbReference>
<dbReference type="GO" id="GO:0016020">
    <property type="term" value="C:membrane"/>
    <property type="evidence" value="ECO:0007669"/>
    <property type="project" value="UniProtKB-SubCell"/>
</dbReference>
<dbReference type="Pfam" id="PF01545">
    <property type="entry name" value="Cation_efflux"/>
    <property type="match status" value="1"/>
</dbReference>
<evidence type="ECO:0000256" key="1">
    <source>
        <dbReference type="ARBA" id="ARBA00004141"/>
    </source>
</evidence>
<dbReference type="SUPFAM" id="SSF161111">
    <property type="entry name" value="Cation efflux protein transmembrane domain-like"/>
    <property type="match status" value="1"/>
</dbReference>
<dbReference type="STRING" id="1314790.A0A1Y1XB51"/>
<feature type="signal peptide" evidence="8">
    <location>
        <begin position="1"/>
        <end position="25"/>
    </location>
</feature>
<dbReference type="InParanoid" id="A0A1Y1XB51"/>
<dbReference type="PANTHER" id="PTHR45820:SF4">
    <property type="entry name" value="ZINC TRANSPORTER 63C, ISOFORM F"/>
    <property type="match status" value="1"/>
</dbReference>
<evidence type="ECO:0000256" key="3">
    <source>
        <dbReference type="ARBA" id="ARBA00022692"/>
    </source>
</evidence>
<keyword evidence="8" id="KW-0732">Signal</keyword>
<feature type="transmembrane region" description="Helical" evidence="7">
    <location>
        <begin position="241"/>
        <end position="265"/>
    </location>
</feature>
<evidence type="ECO:0000313" key="10">
    <source>
        <dbReference type="EMBL" id="ORX82666.1"/>
    </source>
</evidence>
<evidence type="ECO:0000313" key="11">
    <source>
        <dbReference type="Proteomes" id="UP000193498"/>
    </source>
</evidence>
<evidence type="ECO:0000256" key="7">
    <source>
        <dbReference type="SAM" id="Phobius"/>
    </source>
</evidence>
<gene>
    <name evidence="10" type="ORF">K493DRAFT_320410</name>
</gene>
<dbReference type="Gene3D" id="1.20.1510.10">
    <property type="entry name" value="Cation efflux protein transmembrane domain"/>
    <property type="match status" value="1"/>
</dbReference>
<keyword evidence="11" id="KW-1185">Reference proteome</keyword>
<comment type="similarity">
    <text evidence="2">Belongs to the cation diffusion facilitator (CDF) transporter (TC 2.A.4) family. SLC30A subfamily.</text>
</comment>
<feature type="domain" description="Cation efflux protein transmembrane" evidence="9">
    <location>
        <begin position="11"/>
        <end position="272"/>
    </location>
</feature>
<comment type="subcellular location">
    <subcellularLocation>
        <location evidence="1">Membrane</location>
        <topology evidence="1">Multi-pass membrane protein</topology>
    </subcellularLocation>
</comment>
<protein>
    <submittedName>
        <fullName evidence="10">Cation efflux protein</fullName>
    </submittedName>
</protein>
<proteinExistence type="inferred from homology"/>
<reference evidence="10 11" key="1">
    <citation type="submission" date="2016-07" db="EMBL/GenBank/DDBJ databases">
        <title>Pervasive Adenine N6-methylation of Active Genes in Fungi.</title>
        <authorList>
            <consortium name="DOE Joint Genome Institute"/>
            <person name="Mondo S.J."/>
            <person name="Dannebaum R.O."/>
            <person name="Kuo R.C."/>
            <person name="Labutti K."/>
            <person name="Haridas S."/>
            <person name="Kuo A."/>
            <person name="Salamov A."/>
            <person name="Ahrendt S.R."/>
            <person name="Lipzen A."/>
            <person name="Sullivan W."/>
            <person name="Andreopoulos W.B."/>
            <person name="Clum A."/>
            <person name="Lindquist E."/>
            <person name="Daum C."/>
            <person name="Ramamoorthy G.K."/>
            <person name="Gryganskyi A."/>
            <person name="Culley D."/>
            <person name="Magnuson J.K."/>
            <person name="James T.Y."/>
            <person name="O'Malley M.A."/>
            <person name="Stajich J.E."/>
            <person name="Spatafora J.W."/>
            <person name="Visel A."/>
            <person name="Grigoriev I.V."/>
        </authorList>
    </citation>
    <scope>NUCLEOTIDE SEQUENCE [LARGE SCALE GENOMIC DNA]</scope>
    <source>
        <strain evidence="10 11">CBS 931.73</strain>
    </source>
</reference>
<feature type="chain" id="PRO_5012824472" evidence="8">
    <location>
        <begin position="26"/>
        <end position="459"/>
    </location>
</feature>
<feature type="transmembrane region" description="Helical" evidence="7">
    <location>
        <begin position="35"/>
        <end position="54"/>
    </location>
</feature>
<sequence length="459" mass="50937">MSPLGSPKFLLFLTLTLFAGQVVLGCVTTSLALVAESFYILSVSICLYVTLYSNKLAKQLPHSSHFTYGWKRVELLGTLVNGVLLLALNFGLFLDALRRCFEIPEIELPGLIFAAGLASLIINLLELVVSRESTLIHLYNVVRENSKYLEASSAPFAPHHETGAGFCSALETGGCSYDETAQLFLPQFHSSDEPLSLASGACMNSQPNCRKGQFYHFVSATFGSTVLLIASGIAWATGTKWGFIADTVGGLVIATFHSSTFIPLVRKASYVFMQGSPNAIPFDLIRSGINKIPGVLSVQEFHLWQLQDATTAASIRVKVINATSYSIVERNVQEILERYGIHSFTIEPEFVNSYRDVLARTANQEKVEIPRPASVDDLTVLGIKQYHSMSGNDGYERPAVRIPAPMVKTKFGRDSIINYYQRQQQHRLDQPHLYPYYHDYRKLTIVGSPQPQRTNSSFF</sequence>
<evidence type="ECO:0000256" key="5">
    <source>
        <dbReference type="ARBA" id="ARBA00022989"/>
    </source>
</evidence>
<dbReference type="NCBIfam" id="TIGR01297">
    <property type="entry name" value="CDF"/>
    <property type="match status" value="1"/>
</dbReference>
<evidence type="ECO:0000256" key="8">
    <source>
        <dbReference type="SAM" id="SignalP"/>
    </source>
</evidence>
<feature type="transmembrane region" description="Helical" evidence="7">
    <location>
        <begin position="214"/>
        <end position="235"/>
    </location>
</feature>
<dbReference type="PANTHER" id="PTHR45820">
    <property type="entry name" value="FI23527P1"/>
    <property type="match status" value="1"/>
</dbReference>
<dbReference type="Proteomes" id="UP000193498">
    <property type="component" value="Unassembled WGS sequence"/>
</dbReference>
<dbReference type="InterPro" id="IPR058533">
    <property type="entry name" value="Cation_efflux_TM"/>
</dbReference>
<dbReference type="GO" id="GO:0006882">
    <property type="term" value="P:intracellular zinc ion homeostasis"/>
    <property type="evidence" value="ECO:0007669"/>
    <property type="project" value="TreeGrafter"/>
</dbReference>
<dbReference type="AlphaFoldDB" id="A0A1Y1XB51"/>
<accession>A0A1Y1XB51</accession>
<evidence type="ECO:0000256" key="6">
    <source>
        <dbReference type="ARBA" id="ARBA00023136"/>
    </source>
</evidence>
<keyword evidence="3 7" id="KW-0812">Transmembrane</keyword>
<dbReference type="InterPro" id="IPR002524">
    <property type="entry name" value="Cation_efflux"/>
</dbReference>
<feature type="transmembrane region" description="Helical" evidence="7">
    <location>
        <begin position="75"/>
        <end position="94"/>
    </location>
</feature>
<keyword evidence="4" id="KW-0862">Zinc</keyword>
<keyword evidence="6 7" id="KW-0472">Membrane</keyword>
<feature type="transmembrane region" description="Helical" evidence="7">
    <location>
        <begin position="106"/>
        <end position="129"/>
    </location>
</feature>
<organism evidence="10 11">
    <name type="scientific">Basidiobolus meristosporus CBS 931.73</name>
    <dbReference type="NCBI Taxonomy" id="1314790"/>
    <lineage>
        <taxon>Eukaryota</taxon>
        <taxon>Fungi</taxon>
        <taxon>Fungi incertae sedis</taxon>
        <taxon>Zoopagomycota</taxon>
        <taxon>Entomophthoromycotina</taxon>
        <taxon>Basidiobolomycetes</taxon>
        <taxon>Basidiobolales</taxon>
        <taxon>Basidiobolaceae</taxon>
        <taxon>Basidiobolus</taxon>
    </lineage>
</organism>
<keyword evidence="5 7" id="KW-1133">Transmembrane helix</keyword>